<proteinExistence type="predicted"/>
<dbReference type="VEuPathDB" id="FungiDB:Z519_05267"/>
<feature type="chain" id="PRO_5002242388" evidence="1">
    <location>
        <begin position="34"/>
        <end position="149"/>
    </location>
</feature>
<dbReference type="Proteomes" id="UP000053789">
    <property type="component" value="Unassembled WGS sequence"/>
</dbReference>
<accession>A0A0D2G5T0</accession>
<keyword evidence="3" id="KW-1185">Reference proteome</keyword>
<dbReference type="EMBL" id="KN846986">
    <property type="protein sequence ID" value="KIW93952.1"/>
    <property type="molecule type" value="Genomic_DNA"/>
</dbReference>
<dbReference type="HOGENOM" id="CLU_1749429_0_0_1"/>
<gene>
    <name evidence="2" type="ORF">Z519_05267</name>
</gene>
<evidence type="ECO:0000256" key="1">
    <source>
        <dbReference type="SAM" id="SignalP"/>
    </source>
</evidence>
<dbReference type="OrthoDB" id="4144354at2759"/>
<organism evidence="2 3">
    <name type="scientific">Cladophialophora bantiana (strain ATCC 10958 / CBS 173.52 / CDC B-1940 / NIH 8579)</name>
    <name type="common">Xylohypha bantiana</name>
    <dbReference type="NCBI Taxonomy" id="1442370"/>
    <lineage>
        <taxon>Eukaryota</taxon>
        <taxon>Fungi</taxon>
        <taxon>Dikarya</taxon>
        <taxon>Ascomycota</taxon>
        <taxon>Pezizomycotina</taxon>
        <taxon>Eurotiomycetes</taxon>
        <taxon>Chaetothyriomycetidae</taxon>
        <taxon>Chaetothyriales</taxon>
        <taxon>Herpotrichiellaceae</taxon>
        <taxon>Cladophialophora</taxon>
    </lineage>
</organism>
<keyword evidence="1" id="KW-0732">Signal</keyword>
<protein>
    <submittedName>
        <fullName evidence="2">Uncharacterized protein</fullName>
    </submittedName>
</protein>
<name>A0A0D2G5T0_CLAB1</name>
<dbReference type="AlphaFoldDB" id="A0A0D2G5T0"/>
<dbReference type="RefSeq" id="XP_016620621.1">
    <property type="nucleotide sequence ID" value="XM_016763008.1"/>
</dbReference>
<evidence type="ECO:0000313" key="3">
    <source>
        <dbReference type="Proteomes" id="UP000053789"/>
    </source>
</evidence>
<reference evidence="2" key="1">
    <citation type="submission" date="2015-01" db="EMBL/GenBank/DDBJ databases">
        <title>The Genome Sequence of Cladophialophora bantiana CBS 173.52.</title>
        <authorList>
            <consortium name="The Broad Institute Genomics Platform"/>
            <person name="Cuomo C."/>
            <person name="de Hoog S."/>
            <person name="Gorbushina A."/>
            <person name="Stielow B."/>
            <person name="Teixiera M."/>
            <person name="Abouelleil A."/>
            <person name="Chapman S.B."/>
            <person name="Priest M."/>
            <person name="Young S.K."/>
            <person name="Wortman J."/>
            <person name="Nusbaum C."/>
            <person name="Birren B."/>
        </authorList>
    </citation>
    <scope>NUCLEOTIDE SEQUENCE [LARGE SCALE GENOMIC DNA]</scope>
    <source>
        <strain evidence="2">CBS 173.52</strain>
    </source>
</reference>
<sequence length="149" mass="16879">MRLRQLLYMVESSRNSPFILLLAILSLPHQSVGQNVSLIFDVNALDTLRTCNRGYGRMVTINNKVYIYGGVSIISSGTTNTLWTLSEPWTYLILGTTLKLPQADRITDRYLRTVDFSTMRDLSDPSLITAKPLPNFVPTFDEGVFWESL</sequence>
<dbReference type="GeneID" id="27698195"/>
<evidence type="ECO:0000313" key="2">
    <source>
        <dbReference type="EMBL" id="KIW93952.1"/>
    </source>
</evidence>
<feature type="signal peptide" evidence="1">
    <location>
        <begin position="1"/>
        <end position="33"/>
    </location>
</feature>